<dbReference type="PANTHER" id="PTHR19965:SF96">
    <property type="entry name" value="POLYMERASE DELTA-INTERACTING PROTEIN 3"/>
    <property type="match status" value="1"/>
</dbReference>
<dbReference type="InterPro" id="IPR000504">
    <property type="entry name" value="RRM_dom"/>
</dbReference>
<name>A0A3B3RZ23_9TELE</name>
<dbReference type="SUPFAM" id="SSF54928">
    <property type="entry name" value="RNA-binding domain, RBD"/>
    <property type="match status" value="1"/>
</dbReference>
<keyword evidence="7" id="KW-1185">Reference proteome</keyword>
<feature type="compositionally biased region" description="Polar residues" evidence="4">
    <location>
        <begin position="462"/>
        <end position="480"/>
    </location>
</feature>
<dbReference type="PROSITE" id="PS50102">
    <property type="entry name" value="RRM"/>
    <property type="match status" value="1"/>
</dbReference>
<organism evidence="6 7">
    <name type="scientific">Paramormyrops kingsleyae</name>
    <dbReference type="NCBI Taxonomy" id="1676925"/>
    <lineage>
        <taxon>Eukaryota</taxon>
        <taxon>Metazoa</taxon>
        <taxon>Chordata</taxon>
        <taxon>Craniata</taxon>
        <taxon>Vertebrata</taxon>
        <taxon>Euteleostomi</taxon>
        <taxon>Actinopterygii</taxon>
        <taxon>Neopterygii</taxon>
        <taxon>Teleostei</taxon>
        <taxon>Osteoglossocephala</taxon>
        <taxon>Osteoglossomorpha</taxon>
        <taxon>Osteoglossiformes</taxon>
        <taxon>Mormyridae</taxon>
        <taxon>Paramormyrops</taxon>
    </lineage>
</organism>
<dbReference type="KEGG" id="pki:111853229"/>
<dbReference type="Ensembl" id="ENSPKIT00000004402.1">
    <property type="protein sequence ID" value="ENSPKIP00000023714.1"/>
    <property type="gene ID" value="ENSPKIG00000007231.1"/>
</dbReference>
<dbReference type="InterPro" id="IPR035979">
    <property type="entry name" value="RBD_domain_sf"/>
</dbReference>
<feature type="compositionally biased region" description="Basic residues" evidence="4">
    <location>
        <begin position="132"/>
        <end position="144"/>
    </location>
</feature>
<evidence type="ECO:0000259" key="5">
    <source>
        <dbReference type="PROSITE" id="PS50102"/>
    </source>
</evidence>
<proteinExistence type="predicted"/>
<dbReference type="CTD" id="84271"/>
<dbReference type="InterPro" id="IPR051229">
    <property type="entry name" value="ALYREF_mRNA_export"/>
</dbReference>
<evidence type="ECO:0000256" key="3">
    <source>
        <dbReference type="PROSITE-ProRule" id="PRU00176"/>
    </source>
</evidence>
<evidence type="ECO:0000313" key="6">
    <source>
        <dbReference type="Ensembl" id="ENSPKIP00000023714.1"/>
    </source>
</evidence>
<feature type="region of interest" description="Disordered" evidence="4">
    <location>
        <begin position="455"/>
        <end position="480"/>
    </location>
</feature>
<protein>
    <submittedName>
        <fullName evidence="6">Polymerase delta-interacting protein 3-like</fullName>
    </submittedName>
</protein>
<keyword evidence="2 3" id="KW-0694">RNA-binding</keyword>
<dbReference type="SMART" id="SM00360">
    <property type="entry name" value="RRM"/>
    <property type="match status" value="1"/>
</dbReference>
<keyword evidence="1" id="KW-0813">Transport</keyword>
<dbReference type="GO" id="GO:0016973">
    <property type="term" value="P:poly(A)+ mRNA export from nucleus"/>
    <property type="evidence" value="ECO:0007669"/>
    <property type="project" value="TreeGrafter"/>
</dbReference>
<reference evidence="6" key="2">
    <citation type="submission" date="2025-09" db="UniProtKB">
        <authorList>
            <consortium name="Ensembl"/>
        </authorList>
    </citation>
    <scope>IDENTIFICATION</scope>
</reference>
<dbReference type="Gene3D" id="3.30.70.330">
    <property type="match status" value="1"/>
</dbReference>
<dbReference type="GeneTree" id="ENSGT00390000018868"/>
<dbReference type="Pfam" id="PF00076">
    <property type="entry name" value="RRM_1"/>
    <property type="match status" value="1"/>
</dbReference>
<dbReference type="PANTHER" id="PTHR19965">
    <property type="entry name" value="RNA AND EXPORT FACTOR BINDING PROTEIN"/>
    <property type="match status" value="1"/>
</dbReference>
<feature type="region of interest" description="Disordered" evidence="4">
    <location>
        <begin position="132"/>
        <end position="155"/>
    </location>
</feature>
<dbReference type="CDD" id="cd12681">
    <property type="entry name" value="RRM_SKAR"/>
    <property type="match status" value="1"/>
</dbReference>
<dbReference type="InterPro" id="IPR012677">
    <property type="entry name" value="Nucleotide-bd_a/b_plait_sf"/>
</dbReference>
<evidence type="ECO:0000256" key="1">
    <source>
        <dbReference type="ARBA" id="ARBA00022816"/>
    </source>
</evidence>
<evidence type="ECO:0000256" key="4">
    <source>
        <dbReference type="SAM" id="MobiDB-lite"/>
    </source>
</evidence>
<dbReference type="AlphaFoldDB" id="A0A3B3RZ23"/>
<accession>A0A3B3RZ23</accession>
<keyword evidence="1" id="KW-0509">mRNA transport</keyword>
<evidence type="ECO:0000256" key="2">
    <source>
        <dbReference type="ARBA" id="ARBA00022884"/>
    </source>
</evidence>
<dbReference type="OrthoDB" id="346839at2759"/>
<feature type="compositionally biased region" description="Polar residues" evidence="4">
    <location>
        <begin position="342"/>
        <end position="356"/>
    </location>
</feature>
<feature type="domain" description="RRM" evidence="5">
    <location>
        <begin position="363"/>
        <end position="434"/>
    </location>
</feature>
<dbReference type="Proteomes" id="UP000261540">
    <property type="component" value="Unplaced"/>
</dbReference>
<dbReference type="GO" id="GO:0003729">
    <property type="term" value="F:mRNA binding"/>
    <property type="evidence" value="ECO:0007669"/>
    <property type="project" value="TreeGrafter"/>
</dbReference>
<evidence type="ECO:0000313" key="7">
    <source>
        <dbReference type="Proteomes" id="UP000261540"/>
    </source>
</evidence>
<feature type="region of interest" description="Disordered" evidence="4">
    <location>
        <begin position="342"/>
        <end position="361"/>
    </location>
</feature>
<reference evidence="6" key="1">
    <citation type="submission" date="2025-08" db="UniProtKB">
        <authorList>
            <consortium name="Ensembl"/>
        </authorList>
    </citation>
    <scope>IDENTIFICATION</scope>
</reference>
<dbReference type="GO" id="GO:0016607">
    <property type="term" value="C:nuclear speck"/>
    <property type="evidence" value="ECO:0007669"/>
    <property type="project" value="TreeGrafter"/>
</dbReference>
<dbReference type="InterPro" id="IPR034784">
    <property type="entry name" value="PDIP3_RRM"/>
</dbReference>
<sequence length="516" mass="56245">MAPNQEKTKRKKTKARDRWLTPLHPPEFHFCSSKNKMADLPLDEMMRRRFFRNNIRGTNNRPLVGRGAGVFGGTFDARLKIGNTDVRQRLGSGTVFQVKDAREKLSQKDPRFQVKGSSAGKTMPDARQTINSRKKQHGLKRLHSTRTDDPPEVNQQVHNNRSNVNKAFLNVSPSPQGLNVKVGVALQQGGGPKKEVDARDRLRLKRSPASLSSFKITKTIQQKPAVGLTSGIRVGVASRNTRVDEMEPGSDVEESVLGEEDVTPGKRMKIVTSSNALHEQMLSLQADSISRPFSLSTPITKVVQNDSYTASPPVQIPPSASPPAPVLQPVSRTLITGQVQQGTSEDAGTLTGTQPAFSPLEGTKMTVNNLHPRVTEEDIVELFCVCGALKRTRLLQAGVVEVVFVRKEDAIAAYRKYNNRCLDGQPMKCNLHIQGNVITSDQPILLRLGDTPGVSDAKTEGLPTSLSRPGGRSASSQPPVEVNPQTILKALFKSSFPPSASSDSASSQATAFCIKI</sequence>
<dbReference type="STRING" id="1676925.ENSPKIP00000023714"/>